<feature type="region of interest" description="Disordered" evidence="1">
    <location>
        <begin position="756"/>
        <end position="784"/>
    </location>
</feature>
<gene>
    <name evidence="2" type="ORF">Acr_08g0012080</name>
</gene>
<dbReference type="PANTHER" id="PTHR31099">
    <property type="entry name" value="OS06G0165300 PROTEIN"/>
    <property type="match status" value="1"/>
</dbReference>
<accession>A0A7J0F297</accession>
<feature type="region of interest" description="Disordered" evidence="1">
    <location>
        <begin position="676"/>
        <end position="697"/>
    </location>
</feature>
<feature type="compositionally biased region" description="Basic and acidic residues" evidence="1">
    <location>
        <begin position="488"/>
        <end position="504"/>
    </location>
</feature>
<reference evidence="2 3" key="1">
    <citation type="submission" date="2019-07" db="EMBL/GenBank/DDBJ databases">
        <title>De Novo Assembly of kiwifruit Actinidia rufa.</title>
        <authorList>
            <person name="Sugita-Konishi S."/>
            <person name="Sato K."/>
            <person name="Mori E."/>
            <person name="Abe Y."/>
            <person name="Kisaki G."/>
            <person name="Hamano K."/>
            <person name="Suezawa K."/>
            <person name="Otani M."/>
            <person name="Fukuda T."/>
            <person name="Manabe T."/>
            <person name="Gomi K."/>
            <person name="Tabuchi M."/>
            <person name="Akimitsu K."/>
            <person name="Kataoka I."/>
        </authorList>
    </citation>
    <scope>NUCLEOTIDE SEQUENCE [LARGE SCALE GENOMIC DNA]</scope>
    <source>
        <strain evidence="3">cv. Fuchu</strain>
    </source>
</reference>
<feature type="region of interest" description="Disordered" evidence="1">
    <location>
        <begin position="860"/>
        <end position="880"/>
    </location>
</feature>
<name>A0A7J0F297_9ERIC</name>
<evidence type="ECO:0000313" key="2">
    <source>
        <dbReference type="EMBL" id="GFY92812.1"/>
    </source>
</evidence>
<keyword evidence="3" id="KW-1185">Reference proteome</keyword>
<sequence>MMTADKLALKRIVECVPRVLAYLRMMGERPLYRSKLEIRVEIFRRDFRAIQLRKCIPVIKERFQEKAMWGFARHHRDYDGFVIRRDRFWRDLVEIPSILPRPRARRRQYFNSNQLMSILMVALARSVEIAWRGSMDSFYLGQEGSEISNPWGDNGRPVLIWRGHVALQTDTLAGALNADMAARLARSGDLDSLPSWISDHLGQGSSYMADEVDQSPSSPVEGSPEENPLVAIHPSVEEKTNIMTIEELNALRETYSFPPEVRARLPDEGETITSTRSGEVAFYEAAFPAGLGFPLHNTIRLILQFYNICPAQLVPNAWRSITCSMALWRVYKYSLSLSEFRNLFSLSCNPKPDQGWLYFKARNKKVLLGGYPSNVKGWKSKFFFVFGDEWEIPAGTSPVGAPRVPRTWGIPDKHCNNPPRLFGDEMKVFDEAYRSVEQSGHFSVPVLLDSKSFSRVFGSPESRTSRTAGDNRPSGEAPSSSSDVGESENPHDQARRESPSRDDSIECLGSIRTNLRRVLPHIPDLTLLRWLGGKVRDPILDRSSNDPSLNSLSESCSDSSLPVELESDASRRLARSSGKRRVRARGTPAPAKGVVIGDKRPGESITSSPSKKGKADDGSKGKRVSIALEAKKKTSSKAPTVPAASSPRPGEGSSANLGTVLGPTASILGSPSVAEKLLRGGDSPSRQGEGGEAHLGPDGATKLFHVIGQALVLGSSLAVRSREAGELASLQEGRAASMETEIARLQKVAADLDQQLAESRTREQQTNNELSKAKSDRDSLSDQCGRSGVLVNELREALNKSRDSAMEEFKSSSEFMVAVEDAASKYFGEGFNFCKVQLRRHHPDLAIDLEGAVVDQDLLAELDEADEENEKTGEEDGGKK</sequence>
<evidence type="ECO:0000313" key="3">
    <source>
        <dbReference type="Proteomes" id="UP000585474"/>
    </source>
</evidence>
<organism evidence="2 3">
    <name type="scientific">Actinidia rufa</name>
    <dbReference type="NCBI Taxonomy" id="165716"/>
    <lineage>
        <taxon>Eukaryota</taxon>
        <taxon>Viridiplantae</taxon>
        <taxon>Streptophyta</taxon>
        <taxon>Embryophyta</taxon>
        <taxon>Tracheophyta</taxon>
        <taxon>Spermatophyta</taxon>
        <taxon>Magnoliopsida</taxon>
        <taxon>eudicotyledons</taxon>
        <taxon>Gunneridae</taxon>
        <taxon>Pentapetalae</taxon>
        <taxon>asterids</taxon>
        <taxon>Ericales</taxon>
        <taxon>Actinidiaceae</taxon>
        <taxon>Actinidia</taxon>
    </lineage>
</organism>
<dbReference type="Proteomes" id="UP000585474">
    <property type="component" value="Unassembled WGS sequence"/>
</dbReference>
<dbReference type="EMBL" id="BJWL01000008">
    <property type="protein sequence ID" value="GFY92812.1"/>
    <property type="molecule type" value="Genomic_DNA"/>
</dbReference>
<feature type="compositionally biased region" description="Basic and acidic residues" evidence="1">
    <location>
        <begin position="771"/>
        <end position="780"/>
    </location>
</feature>
<feature type="compositionally biased region" description="Low complexity" evidence="1">
    <location>
        <begin position="215"/>
        <end position="226"/>
    </location>
</feature>
<evidence type="ECO:0000256" key="1">
    <source>
        <dbReference type="SAM" id="MobiDB-lite"/>
    </source>
</evidence>
<dbReference type="AlphaFoldDB" id="A0A7J0F297"/>
<feature type="compositionally biased region" description="Acidic residues" evidence="1">
    <location>
        <begin position="860"/>
        <end position="869"/>
    </location>
</feature>
<feature type="compositionally biased region" description="Low complexity" evidence="1">
    <location>
        <begin position="548"/>
        <end position="561"/>
    </location>
</feature>
<dbReference type="PANTHER" id="PTHR31099:SF28">
    <property type="entry name" value="F5J5.12"/>
    <property type="match status" value="1"/>
</dbReference>
<proteinExistence type="predicted"/>
<comment type="caution">
    <text evidence="2">The sequence shown here is derived from an EMBL/GenBank/DDBJ whole genome shotgun (WGS) entry which is preliminary data.</text>
</comment>
<protein>
    <submittedName>
        <fullName evidence="2">Uncharacterized protein</fullName>
    </submittedName>
</protein>
<feature type="region of interest" description="Disordered" evidence="1">
    <location>
        <begin position="207"/>
        <end position="226"/>
    </location>
</feature>
<feature type="compositionally biased region" description="Basic residues" evidence="1">
    <location>
        <begin position="572"/>
        <end position="584"/>
    </location>
</feature>
<feature type="compositionally biased region" description="Basic and acidic residues" evidence="1">
    <location>
        <begin position="870"/>
        <end position="880"/>
    </location>
</feature>
<feature type="region of interest" description="Disordered" evidence="1">
    <location>
        <begin position="542"/>
        <end position="663"/>
    </location>
</feature>
<feature type="region of interest" description="Disordered" evidence="1">
    <location>
        <begin position="458"/>
        <end position="505"/>
    </location>
</feature>